<dbReference type="InterPro" id="IPR035965">
    <property type="entry name" value="PAS-like_dom_sf"/>
</dbReference>
<name>A0A3N1GAI1_9ACTN</name>
<dbReference type="CDD" id="cd01949">
    <property type="entry name" value="GGDEF"/>
    <property type="match status" value="1"/>
</dbReference>
<feature type="domain" description="PAC" evidence="2">
    <location>
        <begin position="91"/>
        <end position="143"/>
    </location>
</feature>
<feature type="domain" description="GGDEF" evidence="3">
    <location>
        <begin position="172"/>
        <end position="310"/>
    </location>
</feature>
<dbReference type="CDD" id="cd00130">
    <property type="entry name" value="PAS"/>
    <property type="match status" value="1"/>
</dbReference>
<dbReference type="RefSeq" id="WP_199720264.1">
    <property type="nucleotide sequence ID" value="NZ_RJKN01000007.1"/>
</dbReference>
<evidence type="ECO:0000259" key="1">
    <source>
        <dbReference type="PROSITE" id="PS50112"/>
    </source>
</evidence>
<protein>
    <submittedName>
        <fullName evidence="4">Cyclic di-GMP phosphodiesterase Gmr</fullName>
    </submittedName>
</protein>
<accession>A0A3N1GAI1</accession>
<proteinExistence type="predicted"/>
<sequence>MDGPSRRFPAPAGAASDHALMAAAFAGSRALLLVIGPDGHVLVANPAMTAATGWTPEELAARPFWETFVVPEDRPRAHADFTRAMATGEHFTVEGDWTGRDGGRRRISMQVDVLLDEDGRPCAESLVGVDVTEQRREEERLRRRAETDALTGLANRRRLVARLHEALADDGPGAGVLFCDLDGFKAVNDRDGHHAGDQLLVEVARRLTAAAAPGELVGRLGGDEFVVVSPGADRGRLAALAEDVRVALSRPVDLRDAAGGAAQVGAVEVGASTGWALGPPGSDADEVLRAADRRMYRAKTARRRVRARGR</sequence>
<dbReference type="PROSITE" id="PS50112">
    <property type="entry name" value="PAS"/>
    <property type="match status" value="1"/>
</dbReference>
<dbReference type="Gene3D" id="3.30.70.270">
    <property type="match status" value="1"/>
</dbReference>
<dbReference type="NCBIfam" id="TIGR00229">
    <property type="entry name" value="sensory_box"/>
    <property type="match status" value="1"/>
</dbReference>
<dbReference type="SMART" id="SM00091">
    <property type="entry name" value="PAS"/>
    <property type="match status" value="1"/>
</dbReference>
<dbReference type="InterPro" id="IPR000014">
    <property type="entry name" value="PAS"/>
</dbReference>
<dbReference type="InParanoid" id="A0A3N1GAI1"/>
<dbReference type="AlphaFoldDB" id="A0A3N1GAI1"/>
<dbReference type="InterPro" id="IPR000700">
    <property type="entry name" value="PAS-assoc_C"/>
</dbReference>
<dbReference type="Proteomes" id="UP000276232">
    <property type="component" value="Unassembled WGS sequence"/>
</dbReference>
<comment type="caution">
    <text evidence="4">The sequence shown here is derived from an EMBL/GenBank/DDBJ whole genome shotgun (WGS) entry which is preliminary data.</text>
</comment>
<evidence type="ECO:0000259" key="3">
    <source>
        <dbReference type="PROSITE" id="PS50887"/>
    </source>
</evidence>
<dbReference type="InterPro" id="IPR013656">
    <property type="entry name" value="PAS_4"/>
</dbReference>
<dbReference type="Pfam" id="PF00990">
    <property type="entry name" value="GGDEF"/>
    <property type="match status" value="1"/>
</dbReference>
<dbReference type="PROSITE" id="PS50887">
    <property type="entry name" value="GGDEF"/>
    <property type="match status" value="1"/>
</dbReference>
<dbReference type="PANTHER" id="PTHR44757">
    <property type="entry name" value="DIGUANYLATE CYCLASE DGCP"/>
    <property type="match status" value="1"/>
</dbReference>
<gene>
    <name evidence="4" type="ORF">EDC03_2771</name>
</gene>
<keyword evidence="5" id="KW-1185">Reference proteome</keyword>
<dbReference type="InterPro" id="IPR043128">
    <property type="entry name" value="Rev_trsase/Diguanyl_cyclase"/>
</dbReference>
<dbReference type="Pfam" id="PF08448">
    <property type="entry name" value="PAS_4"/>
    <property type="match status" value="1"/>
</dbReference>
<dbReference type="InterPro" id="IPR029787">
    <property type="entry name" value="Nucleotide_cyclase"/>
</dbReference>
<dbReference type="SUPFAM" id="SSF55785">
    <property type="entry name" value="PYP-like sensor domain (PAS domain)"/>
    <property type="match status" value="1"/>
</dbReference>
<dbReference type="PROSITE" id="PS50113">
    <property type="entry name" value="PAC"/>
    <property type="match status" value="1"/>
</dbReference>
<dbReference type="PANTHER" id="PTHR44757:SF2">
    <property type="entry name" value="BIOFILM ARCHITECTURE MAINTENANCE PROTEIN MBAA"/>
    <property type="match status" value="1"/>
</dbReference>
<dbReference type="NCBIfam" id="TIGR00254">
    <property type="entry name" value="GGDEF"/>
    <property type="match status" value="1"/>
</dbReference>
<evidence type="ECO:0000313" key="4">
    <source>
        <dbReference type="EMBL" id="ROP27246.1"/>
    </source>
</evidence>
<feature type="domain" description="PAS" evidence="1">
    <location>
        <begin position="17"/>
        <end position="88"/>
    </location>
</feature>
<evidence type="ECO:0000259" key="2">
    <source>
        <dbReference type="PROSITE" id="PS50113"/>
    </source>
</evidence>
<evidence type="ECO:0000313" key="5">
    <source>
        <dbReference type="Proteomes" id="UP000276232"/>
    </source>
</evidence>
<dbReference type="EMBL" id="RJKN01000007">
    <property type="protein sequence ID" value="ROP27246.1"/>
    <property type="molecule type" value="Genomic_DNA"/>
</dbReference>
<dbReference type="InterPro" id="IPR052155">
    <property type="entry name" value="Biofilm_reg_signaling"/>
</dbReference>
<reference evidence="4 5" key="1">
    <citation type="journal article" date="2015" name="Stand. Genomic Sci.">
        <title>Genomic Encyclopedia of Bacterial and Archaeal Type Strains, Phase III: the genomes of soil and plant-associated and newly described type strains.</title>
        <authorList>
            <person name="Whitman W.B."/>
            <person name="Woyke T."/>
            <person name="Klenk H.P."/>
            <person name="Zhou Y."/>
            <person name="Lilburn T.G."/>
            <person name="Beck B.J."/>
            <person name="De Vos P."/>
            <person name="Vandamme P."/>
            <person name="Eisen J.A."/>
            <person name="Garrity G."/>
            <person name="Hugenholtz P."/>
            <person name="Kyrpides N.C."/>
        </authorList>
    </citation>
    <scope>NUCLEOTIDE SEQUENCE [LARGE SCALE GENOMIC DNA]</scope>
    <source>
        <strain evidence="4 5">CECT 7306</strain>
    </source>
</reference>
<organism evidence="4 5">
    <name type="scientific">Pseudokineococcus lusitanus</name>
    <dbReference type="NCBI Taxonomy" id="763993"/>
    <lineage>
        <taxon>Bacteria</taxon>
        <taxon>Bacillati</taxon>
        <taxon>Actinomycetota</taxon>
        <taxon>Actinomycetes</taxon>
        <taxon>Kineosporiales</taxon>
        <taxon>Kineosporiaceae</taxon>
        <taxon>Pseudokineococcus</taxon>
    </lineage>
</organism>
<dbReference type="SMART" id="SM00267">
    <property type="entry name" value="GGDEF"/>
    <property type="match status" value="1"/>
</dbReference>
<dbReference type="SUPFAM" id="SSF55073">
    <property type="entry name" value="Nucleotide cyclase"/>
    <property type="match status" value="1"/>
</dbReference>
<dbReference type="Gene3D" id="3.30.450.20">
    <property type="entry name" value="PAS domain"/>
    <property type="match status" value="1"/>
</dbReference>
<dbReference type="InterPro" id="IPR000160">
    <property type="entry name" value="GGDEF_dom"/>
</dbReference>